<dbReference type="PANTHER" id="PTHR35046:SF21">
    <property type="entry name" value="RETROTRANSPOSON GAG DOMAIN-CONTAINING PROTEIN-RELATED"/>
    <property type="match status" value="1"/>
</dbReference>
<keyword evidence="3" id="KW-1185">Reference proteome</keyword>
<name>A0A565C590_9BRAS</name>
<dbReference type="PANTHER" id="PTHR35046">
    <property type="entry name" value="ZINC KNUCKLE (CCHC-TYPE) FAMILY PROTEIN"/>
    <property type="match status" value="1"/>
</dbReference>
<evidence type="ECO:0008006" key="4">
    <source>
        <dbReference type="Google" id="ProtNLM"/>
    </source>
</evidence>
<dbReference type="OrthoDB" id="1731207at2759"/>
<feature type="compositionally biased region" description="Basic and acidic residues" evidence="1">
    <location>
        <begin position="56"/>
        <end position="67"/>
    </location>
</feature>
<organism evidence="2 3">
    <name type="scientific">Arabis nemorensis</name>
    <dbReference type="NCBI Taxonomy" id="586526"/>
    <lineage>
        <taxon>Eukaryota</taxon>
        <taxon>Viridiplantae</taxon>
        <taxon>Streptophyta</taxon>
        <taxon>Embryophyta</taxon>
        <taxon>Tracheophyta</taxon>
        <taxon>Spermatophyta</taxon>
        <taxon>Magnoliopsida</taxon>
        <taxon>eudicotyledons</taxon>
        <taxon>Gunneridae</taxon>
        <taxon>Pentapetalae</taxon>
        <taxon>rosids</taxon>
        <taxon>malvids</taxon>
        <taxon>Brassicales</taxon>
        <taxon>Brassicaceae</taxon>
        <taxon>Arabideae</taxon>
        <taxon>Arabis</taxon>
    </lineage>
</organism>
<feature type="compositionally biased region" description="Basic and acidic residues" evidence="1">
    <location>
        <begin position="21"/>
        <end position="34"/>
    </location>
</feature>
<evidence type="ECO:0000256" key="1">
    <source>
        <dbReference type="SAM" id="MobiDB-lite"/>
    </source>
</evidence>
<gene>
    <name evidence="2" type="ORF">ANE_LOCUS19234</name>
</gene>
<evidence type="ECO:0000313" key="3">
    <source>
        <dbReference type="Proteomes" id="UP000489600"/>
    </source>
</evidence>
<dbReference type="AlphaFoldDB" id="A0A565C590"/>
<reference evidence="2" key="1">
    <citation type="submission" date="2019-07" db="EMBL/GenBank/DDBJ databases">
        <authorList>
            <person name="Dittberner H."/>
        </authorList>
    </citation>
    <scope>NUCLEOTIDE SEQUENCE [LARGE SCALE GENOMIC DNA]</scope>
</reference>
<proteinExistence type="predicted"/>
<dbReference type="Proteomes" id="UP000489600">
    <property type="component" value="Unassembled WGS sequence"/>
</dbReference>
<protein>
    <recommendedName>
        <fullName evidence="4">Retrotransposon gag domain-containing protein</fullName>
    </recommendedName>
</protein>
<dbReference type="EMBL" id="CABITT030000006">
    <property type="protein sequence ID" value="VVB08790.1"/>
    <property type="molecule type" value="Genomic_DNA"/>
</dbReference>
<sequence>MREIVQAFNGVNIQDQPGRQRVVDVETSSHENRGSSHGSDVNPSIVMEHGKRRRDNRPQQHPRREEDFKVDFPNFEGNLNLDDFLDWLRSMEMAFEYNTYNDEKKFKVMGEVEETMKRRFLSDDYKQDLYLKLTHLQQEKRTLRCDVQEPQERTIVRFVHGLNEDIASKVELQPFWTLDDVKKLAIKVEKQNKAGKKPYTRSYNSGSFFIPKVAVKGEMSYYNSAYKA</sequence>
<evidence type="ECO:0000313" key="2">
    <source>
        <dbReference type="EMBL" id="VVB08790.1"/>
    </source>
</evidence>
<feature type="region of interest" description="Disordered" evidence="1">
    <location>
        <begin position="15"/>
        <end position="67"/>
    </location>
</feature>
<accession>A0A565C590</accession>
<comment type="caution">
    <text evidence="2">The sequence shown here is derived from an EMBL/GenBank/DDBJ whole genome shotgun (WGS) entry which is preliminary data.</text>
</comment>